<comment type="caution">
    <text evidence="2">The sequence shown here is derived from an EMBL/GenBank/DDBJ whole genome shotgun (WGS) entry which is preliminary data.</text>
</comment>
<organism evidence="2 3">
    <name type="scientific">Billgrantia antri</name>
    <dbReference type="NCBI Taxonomy" id="2846777"/>
    <lineage>
        <taxon>Bacteria</taxon>
        <taxon>Pseudomonadati</taxon>
        <taxon>Pseudomonadota</taxon>
        <taxon>Gammaproteobacteria</taxon>
        <taxon>Oceanospirillales</taxon>
        <taxon>Halomonadaceae</taxon>
        <taxon>Billgrantia</taxon>
    </lineage>
</organism>
<dbReference type="Gene3D" id="3.10.450.40">
    <property type="match status" value="1"/>
</dbReference>
<evidence type="ECO:0000313" key="3">
    <source>
        <dbReference type="Proteomes" id="UP000769617"/>
    </source>
</evidence>
<dbReference type="RefSeq" id="WP_209476953.1">
    <property type="nucleotide sequence ID" value="NZ_JAHYCA010000002.1"/>
</dbReference>
<dbReference type="EMBL" id="JAHYCA010000002">
    <property type="protein sequence ID" value="MBW6391077.1"/>
    <property type="molecule type" value="Genomic_DNA"/>
</dbReference>
<evidence type="ECO:0000313" key="2">
    <source>
        <dbReference type="EMBL" id="MBW6391077.1"/>
    </source>
</evidence>
<accession>A0ABS6ZLY1</accession>
<gene>
    <name evidence="2" type="ORF">KPL81_07900</name>
</gene>
<dbReference type="InterPro" id="IPR025711">
    <property type="entry name" value="PepSY"/>
</dbReference>
<name>A0ABS6ZLY1_9GAMM</name>
<proteinExistence type="predicted"/>
<evidence type="ECO:0000259" key="1">
    <source>
        <dbReference type="Pfam" id="PF03413"/>
    </source>
</evidence>
<dbReference type="Pfam" id="PF03413">
    <property type="entry name" value="PepSY"/>
    <property type="match status" value="1"/>
</dbReference>
<protein>
    <submittedName>
        <fullName evidence="2">PepSY domain-containing protein</fullName>
    </submittedName>
</protein>
<dbReference type="Proteomes" id="UP000769617">
    <property type="component" value="Unassembled WGS sequence"/>
</dbReference>
<feature type="domain" description="PepSY" evidence="1">
    <location>
        <begin position="63"/>
        <end position="112"/>
    </location>
</feature>
<reference evidence="2 3" key="1">
    <citation type="submission" date="2021-07" db="EMBL/GenBank/DDBJ databases">
        <authorList>
            <person name="So Y."/>
        </authorList>
    </citation>
    <scope>NUCLEOTIDE SEQUENCE [LARGE SCALE GENOMIC DNA]</scope>
    <source>
        <strain evidence="2 3">Y3S6</strain>
    </source>
</reference>
<sequence length="126" mass="14146">MKTHLLRSSSSLAFARRALRALLLSALLGLIAGHGLADEHWRDLHEAVRSGRLVALPEILDWLEARYEGHVLEVELERDDGRPVYEIEMLGPQGQVVEFEFDAESGELIGMEGVNIDGMRRNEEAQ</sequence>
<keyword evidence="3" id="KW-1185">Reference proteome</keyword>